<evidence type="ECO:0000313" key="3">
    <source>
        <dbReference type="Proteomes" id="UP000460549"/>
    </source>
</evidence>
<dbReference type="InterPro" id="IPR007160">
    <property type="entry name" value="DUF362"/>
</dbReference>
<dbReference type="Proteomes" id="UP000460549">
    <property type="component" value="Unassembled WGS sequence"/>
</dbReference>
<dbReference type="AlphaFoldDB" id="A0A7X2TS59"/>
<proteinExistence type="predicted"/>
<gene>
    <name evidence="2" type="ORF">FYJ80_08690</name>
</gene>
<keyword evidence="3" id="KW-1185">Reference proteome</keyword>
<dbReference type="EMBL" id="VUNN01000018">
    <property type="protein sequence ID" value="MSU06845.1"/>
    <property type="molecule type" value="Genomic_DNA"/>
</dbReference>
<comment type="caution">
    <text evidence="2">The sequence shown here is derived from an EMBL/GenBank/DDBJ whole genome shotgun (WGS) entry which is preliminary data.</text>
</comment>
<sequence length="359" mass="39201">MTEKDIFVTYSTNIEKATRELLEKLDIEKEIPNKDAKIGLKPNLVIAATPEYGATTHTEIIRELISFLNDHGYHNIIIIESAWVGDSTERAFKVNNYKSFGVPLVDVKKDSYEKVTVKGLTMEISKTALNLDYLISLPVLKGHCQTLMTCALKNQKGLLSDRSKRQFHTWGLMKPIAALNAAIKADLILVDSICGDLDFEEGGNPVVTNRLLLAKDPVLLDTYAASLLGYDIADIEYIPLAHSFGVGSTDILNANIEVLSKPENVSMPQPTGACRSLAKYADANNACSACYASLMHALKRLKDEGIINRLDSKVAIGQGWKGKSTELGVGACTSCAKFNVKGCPPTAKAIYDTLSDLLF</sequence>
<evidence type="ECO:0000313" key="2">
    <source>
        <dbReference type="EMBL" id="MSU06845.1"/>
    </source>
</evidence>
<dbReference type="RefSeq" id="WP_154426044.1">
    <property type="nucleotide sequence ID" value="NZ_VUNN01000018.1"/>
</dbReference>
<protein>
    <submittedName>
        <fullName evidence="2">DUF362 domain-containing protein</fullName>
    </submittedName>
</protein>
<evidence type="ECO:0000259" key="1">
    <source>
        <dbReference type="Pfam" id="PF04015"/>
    </source>
</evidence>
<feature type="domain" description="DUF362" evidence="1">
    <location>
        <begin position="38"/>
        <end position="225"/>
    </location>
</feature>
<name>A0A7X2TS59_9SPIO</name>
<dbReference type="Pfam" id="PF04015">
    <property type="entry name" value="DUF362"/>
    <property type="match status" value="1"/>
</dbReference>
<reference evidence="2 3" key="1">
    <citation type="submission" date="2019-08" db="EMBL/GenBank/DDBJ databases">
        <title>In-depth cultivation of the pig gut microbiome towards novel bacterial diversity and tailored functional studies.</title>
        <authorList>
            <person name="Wylensek D."/>
            <person name="Hitch T.C.A."/>
            <person name="Clavel T."/>
        </authorList>
    </citation>
    <scope>NUCLEOTIDE SEQUENCE [LARGE SCALE GENOMIC DNA]</scope>
    <source>
        <strain evidence="2 3">NM-380-WT-3C1</strain>
    </source>
</reference>
<accession>A0A7X2TS59</accession>
<organism evidence="2 3">
    <name type="scientific">Bullifex porci</name>
    <dbReference type="NCBI Taxonomy" id="2606638"/>
    <lineage>
        <taxon>Bacteria</taxon>
        <taxon>Pseudomonadati</taxon>
        <taxon>Spirochaetota</taxon>
        <taxon>Spirochaetia</taxon>
        <taxon>Spirochaetales</taxon>
        <taxon>Spirochaetaceae</taxon>
        <taxon>Bullifex</taxon>
    </lineage>
</organism>